<evidence type="ECO:0000256" key="1">
    <source>
        <dbReference type="ARBA" id="ARBA00006270"/>
    </source>
</evidence>
<dbReference type="SMART" id="SM00173">
    <property type="entry name" value="RAS"/>
    <property type="match status" value="1"/>
</dbReference>
<organism evidence="3 4">
    <name type="scientific">Mytilus coruscus</name>
    <name type="common">Sea mussel</name>
    <dbReference type="NCBI Taxonomy" id="42192"/>
    <lineage>
        <taxon>Eukaryota</taxon>
        <taxon>Metazoa</taxon>
        <taxon>Spiralia</taxon>
        <taxon>Lophotrochozoa</taxon>
        <taxon>Mollusca</taxon>
        <taxon>Bivalvia</taxon>
        <taxon>Autobranchia</taxon>
        <taxon>Pteriomorphia</taxon>
        <taxon>Mytilida</taxon>
        <taxon>Mytiloidea</taxon>
        <taxon>Mytilidae</taxon>
        <taxon>Mytilinae</taxon>
        <taxon>Mytilus</taxon>
    </lineage>
</organism>
<dbReference type="PROSITE" id="PS51421">
    <property type="entry name" value="RAS"/>
    <property type="match status" value="1"/>
</dbReference>
<gene>
    <name evidence="3" type="ORF">MCOR_52748</name>
</gene>
<sequence>MDRKPGHLTKNPQDAVNALNWVKVVGVGSACVGKTCLVKHFCEMRVHLWDLSGSTEYIDVRNELYIQADAIFMAFDVTNQATFDALDSWLKEIQRYTTGTPDLIVVANKTDLKQKRVISTNESKKWANQNRIKYFETSAATGDGVDRLFQDILVTIIERSGRCLLDFFNYRELDMCLQFGPRIDTSDRNNVSFCLGNDLIRIDSQEKEKYIKEITADIGYVYNVPICIQCQNTGSGWKYNDGSEMVYFNWPSGEPNGNTPFLFMVRQFNYQWFVSQSSCSYICEHR</sequence>
<dbReference type="Proteomes" id="UP000507470">
    <property type="component" value="Unassembled WGS sequence"/>
</dbReference>
<proteinExistence type="inferred from homology"/>
<evidence type="ECO:0000313" key="3">
    <source>
        <dbReference type="EMBL" id="CAC5420529.1"/>
    </source>
</evidence>
<dbReference type="InterPro" id="IPR027417">
    <property type="entry name" value="P-loop_NTPase"/>
</dbReference>
<dbReference type="OrthoDB" id="8830751at2759"/>
<reference evidence="3 4" key="1">
    <citation type="submission" date="2020-06" db="EMBL/GenBank/DDBJ databases">
        <authorList>
            <person name="Li R."/>
            <person name="Bekaert M."/>
        </authorList>
    </citation>
    <scope>NUCLEOTIDE SEQUENCE [LARGE SCALE GENOMIC DNA]</scope>
    <source>
        <strain evidence="4">wild</strain>
    </source>
</reference>
<dbReference type="PROSITE" id="PS51419">
    <property type="entry name" value="RAB"/>
    <property type="match status" value="1"/>
</dbReference>
<dbReference type="SUPFAM" id="SSF52540">
    <property type="entry name" value="P-loop containing nucleoside triphosphate hydrolases"/>
    <property type="match status" value="1"/>
</dbReference>
<dbReference type="CDD" id="cd00037">
    <property type="entry name" value="CLECT"/>
    <property type="match status" value="1"/>
</dbReference>
<evidence type="ECO:0000256" key="2">
    <source>
        <dbReference type="ARBA" id="ARBA00022741"/>
    </source>
</evidence>
<evidence type="ECO:0000313" key="4">
    <source>
        <dbReference type="Proteomes" id="UP000507470"/>
    </source>
</evidence>
<dbReference type="Gene3D" id="3.10.100.10">
    <property type="entry name" value="Mannose-Binding Protein A, subunit A"/>
    <property type="match status" value="1"/>
</dbReference>
<comment type="similarity">
    <text evidence="1">Belongs to the small GTPase superfamily. Rab family.</text>
</comment>
<keyword evidence="2" id="KW-0547">Nucleotide-binding</keyword>
<dbReference type="AlphaFoldDB" id="A0A6J8EIL8"/>
<dbReference type="InterPro" id="IPR016186">
    <property type="entry name" value="C-type_lectin-like/link_sf"/>
</dbReference>
<name>A0A6J8EIL8_MYTCO</name>
<dbReference type="Gene3D" id="3.40.50.300">
    <property type="entry name" value="P-loop containing nucleotide triphosphate hydrolases"/>
    <property type="match status" value="1"/>
</dbReference>
<dbReference type="EMBL" id="CACVKT020009153">
    <property type="protein sequence ID" value="CAC5420529.1"/>
    <property type="molecule type" value="Genomic_DNA"/>
</dbReference>
<dbReference type="GO" id="GO:0003924">
    <property type="term" value="F:GTPase activity"/>
    <property type="evidence" value="ECO:0007669"/>
    <property type="project" value="InterPro"/>
</dbReference>
<dbReference type="SUPFAM" id="SSF56436">
    <property type="entry name" value="C-type lectin-like"/>
    <property type="match status" value="1"/>
</dbReference>
<dbReference type="InterPro" id="IPR005225">
    <property type="entry name" value="Small_GTP-bd"/>
</dbReference>
<accession>A0A6J8EIL8</accession>
<dbReference type="SMART" id="SM00174">
    <property type="entry name" value="RHO"/>
    <property type="match status" value="1"/>
</dbReference>
<protein>
    <submittedName>
        <fullName evidence="3">DNAJC27</fullName>
    </submittedName>
</protein>
<dbReference type="InterPro" id="IPR016187">
    <property type="entry name" value="CTDL_fold"/>
</dbReference>
<dbReference type="NCBIfam" id="TIGR00231">
    <property type="entry name" value="small_GTP"/>
    <property type="match status" value="1"/>
</dbReference>
<dbReference type="InterPro" id="IPR001806">
    <property type="entry name" value="Small_GTPase"/>
</dbReference>
<keyword evidence="4" id="KW-1185">Reference proteome</keyword>
<dbReference type="SMART" id="SM00175">
    <property type="entry name" value="RAB"/>
    <property type="match status" value="1"/>
</dbReference>
<dbReference type="GO" id="GO:0005525">
    <property type="term" value="F:GTP binding"/>
    <property type="evidence" value="ECO:0007669"/>
    <property type="project" value="InterPro"/>
</dbReference>
<dbReference type="PANTHER" id="PTHR47978">
    <property type="match status" value="1"/>
</dbReference>
<dbReference type="PRINTS" id="PR00449">
    <property type="entry name" value="RASTRNSFRMNG"/>
</dbReference>
<dbReference type="Pfam" id="PF00071">
    <property type="entry name" value="Ras"/>
    <property type="match status" value="1"/>
</dbReference>